<keyword evidence="2" id="KW-0687">Ribonucleoprotein</keyword>
<dbReference type="EMBL" id="JPKY01000038">
    <property type="protein sequence ID" value="KFH45045.1"/>
    <property type="molecule type" value="Genomic_DNA"/>
</dbReference>
<dbReference type="GO" id="GO:0005762">
    <property type="term" value="C:mitochondrial large ribosomal subunit"/>
    <property type="evidence" value="ECO:0007669"/>
    <property type="project" value="TreeGrafter"/>
</dbReference>
<reference evidence="3" key="1">
    <citation type="journal article" date="2014" name="Genome Announc.">
        <title>Genome sequence and annotation of Acremonium chrysogenum, producer of the beta-lactam antibiotic cephalosporin C.</title>
        <authorList>
            <person name="Terfehr D."/>
            <person name="Dahlmann T.A."/>
            <person name="Specht T."/>
            <person name="Zadra I."/>
            <person name="Kuernsteiner H."/>
            <person name="Kueck U."/>
        </authorList>
    </citation>
    <scope>NUCLEOTIDE SEQUENCE [LARGE SCALE GENOMIC DNA]</scope>
    <source>
        <strain evidence="3">ATCC 11550 / CBS 779.69 / DSM 880 / IAM 14645 / JCM 23072 / IMI 49137</strain>
    </source>
</reference>
<dbReference type="STRING" id="857340.A0A086T6R3"/>
<keyword evidence="2" id="KW-0689">Ribosomal protein</keyword>
<gene>
    <name evidence="2" type="ORF">ACRE_041520</name>
</gene>
<dbReference type="OrthoDB" id="6021263at2759"/>
<comment type="caution">
    <text evidence="2">The sequence shown here is derived from an EMBL/GenBank/DDBJ whole genome shotgun (WGS) entry which is preliminary data.</text>
</comment>
<dbReference type="Pfam" id="PF12824">
    <property type="entry name" value="MRP-L20"/>
    <property type="match status" value="1"/>
</dbReference>
<dbReference type="PANTHER" id="PTHR28266">
    <property type="entry name" value="54S RIBOSOMAL PROTEIN L20, MITOCHONDRIAL"/>
    <property type="match status" value="1"/>
</dbReference>
<feature type="compositionally biased region" description="Basic and acidic residues" evidence="1">
    <location>
        <begin position="195"/>
        <end position="211"/>
    </location>
</feature>
<accession>A0A086T6R3</accession>
<evidence type="ECO:0000256" key="1">
    <source>
        <dbReference type="SAM" id="MobiDB-lite"/>
    </source>
</evidence>
<name>A0A086T6R3_HAPC1</name>
<protein>
    <submittedName>
        <fullName evidence="2">54S ribosomal protein-like protein</fullName>
    </submittedName>
</protein>
<dbReference type="AlphaFoldDB" id="A0A086T6R3"/>
<dbReference type="PANTHER" id="PTHR28266:SF1">
    <property type="entry name" value="LARGE RIBOSOMAL SUBUNIT PROTEIN ML58"/>
    <property type="match status" value="1"/>
</dbReference>
<evidence type="ECO:0000313" key="2">
    <source>
        <dbReference type="EMBL" id="KFH45045.1"/>
    </source>
</evidence>
<dbReference type="Proteomes" id="UP000029964">
    <property type="component" value="Unassembled WGS sequence"/>
</dbReference>
<dbReference type="GO" id="GO:0003735">
    <property type="term" value="F:structural constituent of ribosome"/>
    <property type="evidence" value="ECO:0007669"/>
    <property type="project" value="TreeGrafter"/>
</dbReference>
<organism evidence="2 3">
    <name type="scientific">Hapsidospora chrysogenum (strain ATCC 11550 / CBS 779.69 / DSM 880 / IAM 14645 / JCM 23072 / IMI 49137)</name>
    <name type="common">Acremonium chrysogenum</name>
    <dbReference type="NCBI Taxonomy" id="857340"/>
    <lineage>
        <taxon>Eukaryota</taxon>
        <taxon>Fungi</taxon>
        <taxon>Dikarya</taxon>
        <taxon>Ascomycota</taxon>
        <taxon>Pezizomycotina</taxon>
        <taxon>Sordariomycetes</taxon>
        <taxon>Hypocreomycetidae</taxon>
        <taxon>Hypocreales</taxon>
        <taxon>Bionectriaceae</taxon>
        <taxon>Hapsidospora</taxon>
    </lineage>
</organism>
<feature type="region of interest" description="Disordered" evidence="1">
    <location>
        <begin position="183"/>
        <end position="211"/>
    </location>
</feature>
<keyword evidence="3" id="KW-1185">Reference proteome</keyword>
<dbReference type="InterPro" id="IPR024388">
    <property type="entry name" value="Ribosomal_mL58"/>
</dbReference>
<evidence type="ECO:0000313" key="3">
    <source>
        <dbReference type="Proteomes" id="UP000029964"/>
    </source>
</evidence>
<proteinExistence type="predicted"/>
<sequence>MDMRALARPASELLTRARCQASLPITAIRGHKTTARTKRALKIAPHDSFLPDRSPNAPTGDSIIYNPPASEASPLHTPFLFLPPNDPRRSAIVRMRAANEGFVPGSSPTNAQLPPAMKYARRQPRYNLTAKDLEEMRRLRNEDPLKWSVGALAQKFDCSRIIVKIAAPPPESHKKWLKELQERREARWGPRRAKAREERKMRNEMMHRGEL</sequence>
<dbReference type="HOGENOM" id="CLU_089054_0_0_1"/>